<feature type="compositionally biased region" description="Basic and acidic residues" evidence="3">
    <location>
        <begin position="31"/>
        <end position="47"/>
    </location>
</feature>
<organism evidence="5 6">
    <name type="scientific">Rhamnella rubrinervis</name>
    <dbReference type="NCBI Taxonomy" id="2594499"/>
    <lineage>
        <taxon>Eukaryota</taxon>
        <taxon>Viridiplantae</taxon>
        <taxon>Streptophyta</taxon>
        <taxon>Embryophyta</taxon>
        <taxon>Tracheophyta</taxon>
        <taxon>Spermatophyta</taxon>
        <taxon>Magnoliopsida</taxon>
        <taxon>eudicotyledons</taxon>
        <taxon>Gunneridae</taxon>
        <taxon>Pentapetalae</taxon>
        <taxon>rosids</taxon>
        <taxon>fabids</taxon>
        <taxon>Rosales</taxon>
        <taxon>Rhamnaceae</taxon>
        <taxon>rhamnoid group</taxon>
        <taxon>Rhamneae</taxon>
        <taxon>Rhamnella</taxon>
    </lineage>
</organism>
<dbReference type="GO" id="GO:0005886">
    <property type="term" value="C:plasma membrane"/>
    <property type="evidence" value="ECO:0007669"/>
    <property type="project" value="TreeGrafter"/>
</dbReference>
<dbReference type="GO" id="GO:0098542">
    <property type="term" value="P:defense response to other organism"/>
    <property type="evidence" value="ECO:0007669"/>
    <property type="project" value="InterPro"/>
</dbReference>
<feature type="region of interest" description="Disordered" evidence="3">
    <location>
        <begin position="1"/>
        <end position="62"/>
    </location>
</feature>
<feature type="compositionally biased region" description="Polar residues" evidence="3">
    <location>
        <begin position="1"/>
        <end position="11"/>
    </location>
</feature>
<dbReference type="Proteomes" id="UP000796880">
    <property type="component" value="Unassembled WGS sequence"/>
</dbReference>
<keyword evidence="4" id="KW-0812">Transmembrane</keyword>
<name>A0A8K0HKZ1_9ROSA</name>
<keyword evidence="6" id="KW-1185">Reference proteome</keyword>
<reference evidence="5" key="1">
    <citation type="submission" date="2020-03" db="EMBL/GenBank/DDBJ databases">
        <title>A high-quality chromosome-level genome assembly of a woody plant with both climbing and erect habits, Rhamnella rubrinervis.</title>
        <authorList>
            <person name="Lu Z."/>
            <person name="Yang Y."/>
            <person name="Zhu X."/>
            <person name="Sun Y."/>
        </authorList>
    </citation>
    <scope>NUCLEOTIDE SEQUENCE</scope>
    <source>
        <strain evidence="5">BYM</strain>
        <tissue evidence="5">Leaf</tissue>
    </source>
</reference>
<gene>
    <name evidence="5" type="ORF">FNV43_RR05234</name>
</gene>
<evidence type="ECO:0000256" key="4">
    <source>
        <dbReference type="SAM" id="Phobius"/>
    </source>
</evidence>
<dbReference type="PANTHER" id="PTHR31234:SF32">
    <property type="entry name" value="LATE EMBRYOGENESIS ABUNDANT (LEA) HYDROXYPROLINE-RICH GLYCOPROTEIN FAMILY"/>
    <property type="match status" value="1"/>
</dbReference>
<evidence type="ECO:0000313" key="5">
    <source>
        <dbReference type="EMBL" id="KAF3454786.1"/>
    </source>
</evidence>
<dbReference type="AlphaFoldDB" id="A0A8K0HKZ1"/>
<keyword evidence="2 4" id="KW-0472">Membrane</keyword>
<accession>A0A8K0HKZ1</accession>
<feature type="transmembrane region" description="Helical" evidence="4">
    <location>
        <begin position="70"/>
        <end position="97"/>
    </location>
</feature>
<sequence length="258" mass="29317">MADSGTSSNNNKVEHSNLPLPAPPGRYQPTDPRHVAFKELPPKHLSDYESNNDDYDAPRKSKKRPRCFACGVRTFLCVFVFFLLLMVMAVVFISFLYASLPNVYVRMIDLSKLDVDGNHTARGKAKFNANVDLKMEFKNRNHGTKLKYGTWSVKVSWQEIKLGKTEVDGFSQKNKNITELSVRMKVQDQVVYRDGADQLMEDLKDEKAVFDVVLRGHVSIHFGAIKINGLSVSVKCDPNKGELDVARKHRCRVRLFPI</sequence>
<proteinExistence type="predicted"/>
<comment type="subcellular location">
    <subcellularLocation>
        <location evidence="1">Membrane</location>
    </subcellularLocation>
</comment>
<keyword evidence="4" id="KW-1133">Transmembrane helix</keyword>
<comment type="caution">
    <text evidence="5">The sequence shown here is derived from an EMBL/GenBank/DDBJ whole genome shotgun (WGS) entry which is preliminary data.</text>
</comment>
<evidence type="ECO:0000313" key="6">
    <source>
        <dbReference type="Proteomes" id="UP000796880"/>
    </source>
</evidence>
<dbReference type="InterPro" id="IPR044839">
    <property type="entry name" value="NDR1-like"/>
</dbReference>
<protein>
    <recommendedName>
        <fullName evidence="7">Late embryogenesis abundant protein LEA-2 subgroup domain-containing protein</fullName>
    </recommendedName>
</protein>
<dbReference type="EMBL" id="VOIH02000002">
    <property type="protein sequence ID" value="KAF3454786.1"/>
    <property type="molecule type" value="Genomic_DNA"/>
</dbReference>
<dbReference type="PANTHER" id="PTHR31234">
    <property type="entry name" value="LATE EMBRYOGENESIS ABUNDANT (LEA) HYDROXYPROLINE-RICH GLYCOPROTEIN FAMILY"/>
    <property type="match status" value="1"/>
</dbReference>
<evidence type="ECO:0000256" key="1">
    <source>
        <dbReference type="ARBA" id="ARBA00004370"/>
    </source>
</evidence>
<evidence type="ECO:0000256" key="3">
    <source>
        <dbReference type="SAM" id="MobiDB-lite"/>
    </source>
</evidence>
<dbReference type="OrthoDB" id="1526082at2759"/>
<evidence type="ECO:0008006" key="7">
    <source>
        <dbReference type="Google" id="ProtNLM"/>
    </source>
</evidence>
<evidence type="ECO:0000256" key="2">
    <source>
        <dbReference type="ARBA" id="ARBA00023136"/>
    </source>
</evidence>